<evidence type="ECO:0000313" key="14">
    <source>
        <dbReference type="EMBL" id="ADQ68371.1"/>
    </source>
</evidence>
<evidence type="ECO:0000259" key="12">
    <source>
        <dbReference type="Pfam" id="PF01935"/>
    </source>
</evidence>
<dbReference type="Gene3D" id="3.40.50.300">
    <property type="entry name" value="P-loop containing nucleotide triphosphate hydrolases"/>
    <property type="match status" value="2"/>
</dbReference>
<dbReference type="GO" id="GO:0003677">
    <property type="term" value="F:DNA binding"/>
    <property type="evidence" value="ECO:0007669"/>
    <property type="project" value="UniProtKB-KW"/>
</dbReference>
<dbReference type="STRING" id="469382.Hbor_28300"/>
<dbReference type="InterPro" id="IPR033186">
    <property type="entry name" value="HerA_C"/>
</dbReference>
<feature type="domain" description="Helicase HerA-like C-terminal" evidence="13">
    <location>
        <begin position="245"/>
        <end position="318"/>
    </location>
</feature>
<evidence type="ECO:0000313" key="16">
    <source>
        <dbReference type="Proteomes" id="UP000006663"/>
    </source>
</evidence>
<accession>E4NLS1</accession>
<keyword evidence="16" id="KW-1185">Reference proteome</keyword>
<dbReference type="eggNOG" id="arCOG00280">
    <property type="taxonomic scope" value="Archaea"/>
</dbReference>
<keyword evidence="2" id="KW-0547">Nucleotide-binding</keyword>
<dbReference type="EMBL" id="CP001690">
    <property type="protein sequence ID" value="ADQ68371.1"/>
    <property type="molecule type" value="Genomic_DNA"/>
</dbReference>
<evidence type="ECO:0000256" key="8">
    <source>
        <dbReference type="ARBA" id="ARBA00034617"/>
    </source>
</evidence>
<sequence>MKTDVLGRRADLTESVDASPAEHTGLAARFDGPIARFGHHRARDGSDGAPVAVDLDGPHAALVVGKRGYGKSYTLGVLAEEVSRASGVAPVVLDPMGVFAGLTESDAVPGRLVRTPTVRADAIPPSAWPELVGCDPDSPVGSMVWRAASESETLAEMRAFAEVPADSANVAPDTVRAVQNRLRRAASWGVFDPDGLDAAALCGSEAIVLDCAGLDPAPMNAIAYAVARTLYDARVTGTVARLPWLFLDEAHVFFDGLAAPALRTILTRGRAPGVSLVAATQRPSALPEVALSQSDLRIVHRLTAGADVRALTAAEPTYLSAGVAERIPTQPGDVLVVDDTAEAAYDVRVRNRDTPHGGDSPRASQFDPSSADSVGTETTE</sequence>
<dbReference type="PATRIC" id="fig|469382.19.peg.202"/>
<feature type="compositionally biased region" description="Polar residues" evidence="11">
    <location>
        <begin position="362"/>
        <end position="380"/>
    </location>
</feature>
<dbReference type="SUPFAM" id="SSF52540">
    <property type="entry name" value="P-loop containing nucleoside triphosphate hydrolases"/>
    <property type="match status" value="1"/>
</dbReference>
<keyword evidence="4" id="KW-0347">Helicase</keyword>
<dbReference type="AlphaFoldDB" id="E4NLS1"/>
<reference evidence="14 16" key="1">
    <citation type="journal article" date="2009" name="Stand. Genomic Sci.">
        <title>Complete genome sequence of Halogeometricum borinquense type strain (PR3).</title>
        <authorList>
            <person name="Malfatti S."/>
            <person name="Tindall B.J."/>
            <person name="Schneider S."/>
            <person name="Fahnrich R."/>
            <person name="Lapidus A."/>
            <person name="Labuttii K."/>
            <person name="Copeland A."/>
            <person name="Glavina Del Rio T."/>
            <person name="Nolan M."/>
            <person name="Chen F."/>
            <person name="Lucas S."/>
            <person name="Tice H."/>
            <person name="Cheng J.F."/>
            <person name="Bruce D."/>
            <person name="Goodwin L."/>
            <person name="Pitluck S."/>
            <person name="Anderson I."/>
            <person name="Pati A."/>
            <person name="Ivanova N."/>
            <person name="Mavromatis K."/>
            <person name="Chen A."/>
            <person name="Palaniappan K."/>
            <person name="D'haeseleer P."/>
            <person name="Goker M."/>
            <person name="Bristow J."/>
            <person name="Eisen J.A."/>
            <person name="Markowitz V."/>
            <person name="Hugenholtz P."/>
            <person name="Kyrpides N.C."/>
            <person name="Klenk H.P."/>
            <person name="Chain P."/>
        </authorList>
    </citation>
    <scope>NUCLEOTIDE SEQUENCE [LARGE SCALE GENOMIC DNA]</scope>
    <source>
        <strain evidence="16">ATCC 700274 / DSM 11551 / JCM 10706 / KCTC 4070 / PR3</strain>
        <strain evidence="14">PR 3</strain>
    </source>
</reference>
<reference evidence="15 17" key="2">
    <citation type="journal article" date="2014" name="PLoS Genet.">
        <title>Phylogenetically driven sequencing of extremely halophilic archaea reveals strategies for static and dynamic osmo-response.</title>
        <authorList>
            <person name="Becker E.A."/>
            <person name="Seitzer P.M."/>
            <person name="Tritt A."/>
            <person name="Larsen D."/>
            <person name="Krusor M."/>
            <person name="Yao A.I."/>
            <person name="Wu D."/>
            <person name="Madern D."/>
            <person name="Eisen J.A."/>
            <person name="Darling A.E."/>
            <person name="Facciotti M.T."/>
        </authorList>
    </citation>
    <scope>NUCLEOTIDE SEQUENCE [LARGE SCALE GENOMIC DNA]</scope>
    <source>
        <strain evidence="15 17">DSM 11551</strain>
    </source>
</reference>
<dbReference type="RefSeq" id="WP_006053528.1">
    <property type="nucleotide sequence ID" value="NC_014729.1"/>
</dbReference>
<evidence type="ECO:0000256" key="10">
    <source>
        <dbReference type="ARBA" id="ARBA00048988"/>
    </source>
</evidence>
<name>E4NLS1_HALBP</name>
<dbReference type="GO" id="GO:0016787">
    <property type="term" value="F:hydrolase activity"/>
    <property type="evidence" value="ECO:0007669"/>
    <property type="project" value="UniProtKB-KW"/>
</dbReference>
<protein>
    <submittedName>
        <fullName evidence="14 15">ATPase</fullName>
    </submittedName>
</protein>
<feature type="domain" description="Helicase HerA central" evidence="12">
    <location>
        <begin position="48"/>
        <end position="103"/>
    </location>
</feature>
<evidence type="ECO:0000256" key="6">
    <source>
        <dbReference type="ARBA" id="ARBA00023125"/>
    </source>
</evidence>
<dbReference type="PANTHER" id="PTHR42957:SF1">
    <property type="entry name" value="HELICASE MJ1565-RELATED"/>
    <property type="match status" value="1"/>
</dbReference>
<evidence type="ECO:0000256" key="1">
    <source>
        <dbReference type="ARBA" id="ARBA00007816"/>
    </source>
</evidence>
<proteinExistence type="inferred from homology"/>
<keyword evidence="3" id="KW-0378">Hydrolase</keyword>
<comment type="catalytic activity">
    <reaction evidence="10">
        <text>ATP + H2O = ADP + phosphate + H(+)</text>
        <dbReference type="Rhea" id="RHEA:13065"/>
        <dbReference type="ChEBI" id="CHEBI:15377"/>
        <dbReference type="ChEBI" id="CHEBI:15378"/>
        <dbReference type="ChEBI" id="CHEBI:30616"/>
        <dbReference type="ChEBI" id="CHEBI:43474"/>
        <dbReference type="ChEBI" id="CHEBI:456216"/>
        <dbReference type="EC" id="5.6.2.4"/>
    </reaction>
</comment>
<comment type="catalytic activity">
    <reaction evidence="9">
        <text>ATP + H2O = ADP + phosphate + H(+)</text>
        <dbReference type="Rhea" id="RHEA:13065"/>
        <dbReference type="ChEBI" id="CHEBI:15377"/>
        <dbReference type="ChEBI" id="CHEBI:15378"/>
        <dbReference type="ChEBI" id="CHEBI:30616"/>
        <dbReference type="ChEBI" id="CHEBI:43474"/>
        <dbReference type="ChEBI" id="CHEBI:456216"/>
        <dbReference type="EC" id="5.6.2.3"/>
    </reaction>
</comment>
<comment type="similarity">
    <text evidence="1">Belongs to the HerA family.</text>
</comment>
<dbReference type="GO" id="GO:0005524">
    <property type="term" value="F:ATP binding"/>
    <property type="evidence" value="ECO:0007669"/>
    <property type="project" value="UniProtKB-KW"/>
</dbReference>
<dbReference type="InterPro" id="IPR008571">
    <property type="entry name" value="HerA-like"/>
</dbReference>
<evidence type="ECO:0000313" key="15">
    <source>
        <dbReference type="EMBL" id="ELY31334.1"/>
    </source>
</evidence>
<dbReference type="GO" id="GO:0043139">
    <property type="term" value="F:5'-3' DNA helicase activity"/>
    <property type="evidence" value="ECO:0007669"/>
    <property type="project" value="UniProtKB-EC"/>
</dbReference>
<evidence type="ECO:0000256" key="4">
    <source>
        <dbReference type="ARBA" id="ARBA00022806"/>
    </source>
</evidence>
<comment type="catalytic activity">
    <reaction evidence="8">
        <text>Couples ATP hydrolysis with the unwinding of duplex DNA by translocating in the 3'-5' direction.</text>
        <dbReference type="EC" id="5.6.2.4"/>
    </reaction>
</comment>
<dbReference type="HOGENOM" id="CLU_058575_0_0_2"/>
<dbReference type="PANTHER" id="PTHR42957">
    <property type="entry name" value="HELICASE MJ1565-RELATED"/>
    <property type="match status" value="1"/>
</dbReference>
<evidence type="ECO:0000256" key="11">
    <source>
        <dbReference type="SAM" id="MobiDB-lite"/>
    </source>
</evidence>
<dbReference type="InterPro" id="IPR027417">
    <property type="entry name" value="P-loop_NTPase"/>
</dbReference>
<feature type="region of interest" description="Disordered" evidence="11">
    <location>
        <begin position="348"/>
        <end position="380"/>
    </location>
</feature>
<keyword evidence="6" id="KW-0238">DNA-binding</keyword>
<evidence type="ECO:0000256" key="2">
    <source>
        <dbReference type="ARBA" id="ARBA00022741"/>
    </source>
</evidence>
<evidence type="ECO:0000256" key="7">
    <source>
        <dbReference type="ARBA" id="ARBA00023235"/>
    </source>
</evidence>
<dbReference type="EMBL" id="AOHT01000005">
    <property type="protein sequence ID" value="ELY31334.1"/>
    <property type="molecule type" value="Genomic_DNA"/>
</dbReference>
<dbReference type="KEGG" id="hbo:Hbor_28300"/>
<evidence type="ECO:0000259" key="13">
    <source>
        <dbReference type="Pfam" id="PF05872"/>
    </source>
</evidence>
<evidence type="ECO:0000256" key="3">
    <source>
        <dbReference type="ARBA" id="ARBA00022801"/>
    </source>
</evidence>
<dbReference type="Pfam" id="PF05872">
    <property type="entry name" value="HerA_C"/>
    <property type="match status" value="1"/>
</dbReference>
<evidence type="ECO:0000256" key="9">
    <source>
        <dbReference type="ARBA" id="ARBA00048954"/>
    </source>
</evidence>
<dbReference type="GO" id="GO:0043138">
    <property type="term" value="F:3'-5' DNA helicase activity"/>
    <property type="evidence" value="ECO:0007669"/>
    <property type="project" value="UniProtKB-EC"/>
</dbReference>
<dbReference type="GeneID" id="9994648"/>
<evidence type="ECO:0000256" key="5">
    <source>
        <dbReference type="ARBA" id="ARBA00022840"/>
    </source>
</evidence>
<keyword evidence="7" id="KW-0413">Isomerase</keyword>
<gene>
    <name evidence="14" type="ordered locus">Hbor_28300</name>
    <name evidence="15" type="ORF">C499_01060</name>
</gene>
<dbReference type="InterPro" id="IPR002789">
    <property type="entry name" value="HerA_central"/>
</dbReference>
<organism evidence="14 16">
    <name type="scientific">Halogeometricum borinquense (strain ATCC 700274 / DSM 11551 / JCM 10706 / KCTC 4070 / PR3)</name>
    <dbReference type="NCBI Taxonomy" id="469382"/>
    <lineage>
        <taxon>Archaea</taxon>
        <taxon>Methanobacteriati</taxon>
        <taxon>Methanobacteriota</taxon>
        <taxon>Stenosarchaea group</taxon>
        <taxon>Halobacteria</taxon>
        <taxon>Halobacteriales</taxon>
        <taxon>Haloferacaceae</taxon>
        <taxon>Halogeometricum</taxon>
    </lineage>
</organism>
<evidence type="ECO:0000313" key="17">
    <source>
        <dbReference type="Proteomes" id="UP000011585"/>
    </source>
</evidence>
<keyword evidence="5" id="KW-0067">ATP-binding</keyword>
<dbReference type="Proteomes" id="UP000006663">
    <property type="component" value="Chromosome"/>
</dbReference>
<dbReference type="Proteomes" id="UP000011585">
    <property type="component" value="Unassembled WGS sequence"/>
</dbReference>
<dbReference type="Pfam" id="PF01935">
    <property type="entry name" value="DUF87"/>
    <property type="match status" value="1"/>
</dbReference>